<accession>A0A1B7LBX8</accession>
<dbReference type="EMBL" id="LYVF01000185">
    <property type="protein sequence ID" value="OAT79973.1"/>
    <property type="molecule type" value="Genomic_DNA"/>
</dbReference>
<organism evidence="3 4">
    <name type="scientific">Desulfotomaculum copahuensis</name>
    <dbReference type="NCBI Taxonomy" id="1838280"/>
    <lineage>
        <taxon>Bacteria</taxon>
        <taxon>Bacillati</taxon>
        <taxon>Bacillota</taxon>
        <taxon>Clostridia</taxon>
        <taxon>Eubacteriales</taxon>
        <taxon>Desulfotomaculaceae</taxon>
        <taxon>Desulfotomaculum</taxon>
    </lineage>
</organism>
<reference evidence="3 4" key="1">
    <citation type="submission" date="2016-04" db="EMBL/GenBank/DDBJ databases">
        <authorList>
            <person name="Evans L.H."/>
            <person name="Alamgir A."/>
            <person name="Owens N."/>
            <person name="Weber N.D."/>
            <person name="Virtaneva K."/>
            <person name="Barbian K."/>
            <person name="Babar A."/>
            <person name="Rosenke K."/>
        </authorList>
    </citation>
    <scope>NUCLEOTIDE SEQUENCE [LARGE SCALE GENOMIC DNA]</scope>
    <source>
        <strain evidence="3 4">LMa1</strain>
    </source>
</reference>
<dbReference type="Proteomes" id="UP000078532">
    <property type="component" value="Unassembled WGS sequence"/>
</dbReference>
<dbReference type="AlphaFoldDB" id="A0A1B7LBX8"/>
<dbReference type="RefSeq" id="WP_066670466.1">
    <property type="nucleotide sequence ID" value="NZ_LYVF01000185.1"/>
</dbReference>
<name>A0A1B7LBX8_9FIRM</name>
<dbReference type="InterPro" id="IPR002932">
    <property type="entry name" value="Glu_synthdom"/>
</dbReference>
<dbReference type="STRING" id="1838280.A6M21_14325"/>
<keyword evidence="4" id="KW-1185">Reference proteome</keyword>
<evidence type="ECO:0000259" key="2">
    <source>
        <dbReference type="Pfam" id="PF01645"/>
    </source>
</evidence>
<proteinExistence type="inferred from homology"/>
<protein>
    <submittedName>
        <fullName evidence="3">Glutamate synthase</fullName>
    </submittedName>
</protein>
<gene>
    <name evidence="3" type="ORF">A6M21_14325</name>
</gene>
<dbReference type="CDD" id="cd02808">
    <property type="entry name" value="GltS_FMN"/>
    <property type="match status" value="1"/>
</dbReference>
<dbReference type="Pfam" id="PF01645">
    <property type="entry name" value="Glu_synthase"/>
    <property type="match status" value="1"/>
</dbReference>
<evidence type="ECO:0000313" key="3">
    <source>
        <dbReference type="EMBL" id="OAT79973.1"/>
    </source>
</evidence>
<dbReference type="Gene3D" id="3.20.20.70">
    <property type="entry name" value="Aldolase class I"/>
    <property type="match status" value="1"/>
</dbReference>
<dbReference type="GO" id="GO:0015930">
    <property type="term" value="F:glutamate synthase activity"/>
    <property type="evidence" value="ECO:0007669"/>
    <property type="project" value="InterPro"/>
</dbReference>
<dbReference type="InterPro" id="IPR013785">
    <property type="entry name" value="Aldolase_TIM"/>
</dbReference>
<dbReference type="SUPFAM" id="SSF51395">
    <property type="entry name" value="FMN-linked oxidoreductases"/>
    <property type="match status" value="1"/>
</dbReference>
<dbReference type="OrthoDB" id="9758182at2"/>
<evidence type="ECO:0000256" key="1">
    <source>
        <dbReference type="ARBA" id="ARBA00009716"/>
    </source>
</evidence>
<comment type="similarity">
    <text evidence="1">Belongs to the glutamate synthase family.</text>
</comment>
<evidence type="ECO:0000313" key="4">
    <source>
        <dbReference type="Proteomes" id="UP000078532"/>
    </source>
</evidence>
<sequence>MSFSKGINASAATLTRLRTGESQCPYSGMCVTCLDGCPGLCEIGKSAIRGKEMLYPQPFGKTTSASQKDYPVDYSHFNIMGTAVGARGIDADPDRAIFPAVNLETTLGANGDIKLDLPVVVAAMGSTNVAADNWEHLAAGAAICGVGIAIGENVCAMDPNVEIKNGRVVHSPNLSRRVKDFQEWSNGRGFIAVQANVEDTALGVQEYALEKLGVQAVEMKWGQGAKDIGGEVKLNTLERAQQLKERGYIVLPDPADPKVQAAYHAGAFNEFERHSRIGMVSEESFIARVRELRQAGAKYVFLKTGAYRPADLARAVKYASDARLDLLTVDGAGGGTGMSPWRMMNEWGVPTVYLQALLVKYLDKLAAKGAYVPPVAMAGGFSLEDHLFKGLAIGAPYVKAIGMARSALSAAMVGKTVGEAVRSGKVPGEYKKYGETIEQVFLAASELKDKLGGEAFNRLPVGALGVYTYFERLAQGLRQFMCGARKFALSYISRDDVAALTREAAGITGIRYIMDVDAEEVEEILG</sequence>
<feature type="domain" description="Glutamate synthase" evidence="2">
    <location>
        <begin position="279"/>
        <end position="399"/>
    </location>
</feature>
<comment type="caution">
    <text evidence="3">The sequence shown here is derived from an EMBL/GenBank/DDBJ whole genome shotgun (WGS) entry which is preliminary data.</text>
</comment>
<dbReference type="GO" id="GO:0006537">
    <property type="term" value="P:glutamate biosynthetic process"/>
    <property type="evidence" value="ECO:0007669"/>
    <property type="project" value="InterPro"/>
</dbReference>